<feature type="transmembrane region" description="Helical" evidence="1">
    <location>
        <begin position="15"/>
        <end position="36"/>
    </location>
</feature>
<sequence>MKRFLSLLKLRDESGAALVIVAISMVALLGLTALVIDGGRLYLEKSKLQKAVDAAVLAGAQGLTTNQARAIENAEDVSQKNGYPLIKDNLTLTNDSIKAVKQINVPLTFARVLGINTADVSATAKAIIAPLKSAKGIAPIAVEKSAVPDKTNITCGNVENESGKNSPGNCGFLDIDGNGAPDVEDGIKNGSKKMVSIGDKVSTETGDMNGPIKKAVETDSDSLINSDKDKDWCQSAATADNTCKRVIYIAIIDSWESINGKKQVEILGFAPFWVKEYDSQGKNKSIVGQFINSVTAGEIGESGSYNYLKGVKLVE</sequence>
<evidence type="ECO:0000313" key="4">
    <source>
        <dbReference type="EMBL" id="TDK62279.1"/>
    </source>
</evidence>
<evidence type="ECO:0000313" key="3">
    <source>
        <dbReference type="EMBL" id="MDQ6600273.1"/>
    </source>
</evidence>
<dbReference type="RefSeq" id="WP_133334005.1">
    <property type="nucleotide sequence ID" value="NZ_JAVGVR010000001.1"/>
</dbReference>
<gene>
    <name evidence="4" type="ORF">E2K98_09485</name>
    <name evidence="3" type="ORF">RCG21_28780</name>
</gene>
<evidence type="ECO:0000313" key="6">
    <source>
        <dbReference type="Proteomes" id="UP001178888"/>
    </source>
</evidence>
<dbReference type="AlphaFoldDB" id="A0A4R5VTQ4"/>
<proteinExistence type="predicted"/>
<reference evidence="4 5" key="1">
    <citation type="submission" date="2019-03" db="EMBL/GenBank/DDBJ databases">
        <title>Bacillus niacini sp. nov. a Nicotinate-Metabolizing Mesophile Isolated from Soil.</title>
        <authorList>
            <person name="Zhang G."/>
        </authorList>
    </citation>
    <scope>NUCLEOTIDE SEQUENCE [LARGE SCALE GENOMIC DNA]</scope>
    <source>
        <strain evidence="4 5">WN066</strain>
    </source>
</reference>
<keyword evidence="1" id="KW-0472">Membrane</keyword>
<keyword evidence="1" id="KW-1133">Transmembrane helix</keyword>
<keyword evidence="1" id="KW-0812">Transmembrane</keyword>
<keyword evidence="6" id="KW-1185">Reference proteome</keyword>
<evidence type="ECO:0000256" key="1">
    <source>
        <dbReference type="SAM" id="Phobius"/>
    </source>
</evidence>
<protein>
    <submittedName>
        <fullName evidence="4">Pilus assembly protein</fullName>
    </submittedName>
</protein>
<dbReference type="Proteomes" id="UP000295132">
    <property type="component" value="Unassembled WGS sequence"/>
</dbReference>
<dbReference type="Pfam" id="PF13400">
    <property type="entry name" value="Tad"/>
    <property type="match status" value="1"/>
</dbReference>
<evidence type="ECO:0000259" key="2">
    <source>
        <dbReference type="Pfam" id="PF13400"/>
    </source>
</evidence>
<dbReference type="InterPro" id="IPR028087">
    <property type="entry name" value="Tad_N"/>
</dbReference>
<feature type="domain" description="Putative Flp pilus-assembly TadG-like N-terminal" evidence="2">
    <location>
        <begin position="15"/>
        <end position="61"/>
    </location>
</feature>
<name>A0A4R5VTQ4_9BACI</name>
<dbReference type="EMBL" id="JAVGVR010000001">
    <property type="protein sequence ID" value="MDQ6600273.1"/>
    <property type="molecule type" value="Genomic_DNA"/>
</dbReference>
<comment type="caution">
    <text evidence="4">The sequence shown here is derived from an EMBL/GenBank/DDBJ whole genome shotgun (WGS) entry which is preliminary data.</text>
</comment>
<organism evidence="4 5">
    <name type="scientific">Bacillus salipaludis</name>
    <dbReference type="NCBI Taxonomy" id="2547811"/>
    <lineage>
        <taxon>Bacteria</taxon>
        <taxon>Bacillati</taxon>
        <taxon>Bacillota</taxon>
        <taxon>Bacilli</taxon>
        <taxon>Bacillales</taxon>
        <taxon>Bacillaceae</taxon>
        <taxon>Bacillus</taxon>
    </lineage>
</organism>
<dbReference type="Proteomes" id="UP001178888">
    <property type="component" value="Unassembled WGS sequence"/>
</dbReference>
<accession>A0A4R5VTQ4</accession>
<reference evidence="3" key="2">
    <citation type="submission" date="2023-08" db="EMBL/GenBank/DDBJ databases">
        <title>Nitrogen cycling bacteria in agricultural field soils.</title>
        <authorList>
            <person name="Jang J."/>
        </authorList>
    </citation>
    <scope>NUCLEOTIDE SEQUENCE</scope>
    <source>
        <strain evidence="3">PS3-36</strain>
    </source>
</reference>
<dbReference type="EMBL" id="SMYO01000004">
    <property type="protein sequence ID" value="TDK62279.1"/>
    <property type="molecule type" value="Genomic_DNA"/>
</dbReference>
<evidence type="ECO:0000313" key="5">
    <source>
        <dbReference type="Proteomes" id="UP000295132"/>
    </source>
</evidence>